<dbReference type="InterPro" id="IPR013221">
    <property type="entry name" value="Mur_ligase_cen"/>
</dbReference>
<feature type="domain" description="Mur ligase central" evidence="10">
    <location>
        <begin position="125"/>
        <end position="309"/>
    </location>
</feature>
<evidence type="ECO:0000256" key="2">
    <source>
        <dbReference type="ARBA" id="ARBA00004752"/>
    </source>
</evidence>
<comment type="catalytic activity">
    <reaction evidence="7 8">
        <text>UDP-N-acetyl-alpha-D-muramoyl-L-alanine + D-glutamate + ATP = UDP-N-acetyl-alpha-D-muramoyl-L-alanyl-D-glutamate + ADP + phosphate + H(+)</text>
        <dbReference type="Rhea" id="RHEA:16429"/>
        <dbReference type="ChEBI" id="CHEBI:15378"/>
        <dbReference type="ChEBI" id="CHEBI:29986"/>
        <dbReference type="ChEBI" id="CHEBI:30616"/>
        <dbReference type="ChEBI" id="CHEBI:43474"/>
        <dbReference type="ChEBI" id="CHEBI:83898"/>
        <dbReference type="ChEBI" id="CHEBI:83900"/>
        <dbReference type="ChEBI" id="CHEBI:456216"/>
        <dbReference type="EC" id="6.3.2.9"/>
    </reaction>
</comment>
<evidence type="ECO:0000256" key="8">
    <source>
        <dbReference type="RuleBase" id="RU003664"/>
    </source>
</evidence>
<dbReference type="Gene3D" id="3.90.190.20">
    <property type="entry name" value="Mur ligase, C-terminal domain"/>
    <property type="match status" value="1"/>
</dbReference>
<dbReference type="SUPFAM" id="SSF53244">
    <property type="entry name" value="MurD-like peptide ligases, peptide-binding domain"/>
    <property type="match status" value="1"/>
</dbReference>
<dbReference type="GO" id="GO:0005524">
    <property type="term" value="F:ATP binding"/>
    <property type="evidence" value="ECO:0007669"/>
    <property type="project" value="UniProtKB-UniRule"/>
</dbReference>
<keyword evidence="5 7" id="KW-0547">Nucleotide-binding</keyword>
<dbReference type="EMBL" id="FOYI01000007">
    <property type="protein sequence ID" value="SFR12824.1"/>
    <property type="molecule type" value="Genomic_DNA"/>
</dbReference>
<dbReference type="HAMAP" id="MF_00639">
    <property type="entry name" value="MurD"/>
    <property type="match status" value="1"/>
</dbReference>
<dbReference type="GO" id="GO:0009252">
    <property type="term" value="P:peptidoglycan biosynthetic process"/>
    <property type="evidence" value="ECO:0007669"/>
    <property type="project" value="UniProtKB-UniRule"/>
</dbReference>
<dbReference type="SUPFAM" id="SSF51735">
    <property type="entry name" value="NAD(P)-binding Rossmann-fold domains"/>
    <property type="match status" value="1"/>
</dbReference>
<gene>
    <name evidence="7" type="primary">murD</name>
    <name evidence="11" type="ORF">SAMN04515673_107126</name>
</gene>
<comment type="pathway">
    <text evidence="2 7 8">Cell wall biogenesis; peptidoglycan biosynthesis.</text>
</comment>
<dbReference type="UniPathway" id="UPA00219"/>
<evidence type="ECO:0000256" key="1">
    <source>
        <dbReference type="ARBA" id="ARBA00004496"/>
    </source>
</evidence>
<evidence type="ECO:0000256" key="4">
    <source>
        <dbReference type="ARBA" id="ARBA00022598"/>
    </source>
</evidence>
<evidence type="ECO:0000256" key="3">
    <source>
        <dbReference type="ARBA" id="ARBA00022490"/>
    </source>
</evidence>
<keyword evidence="7 8" id="KW-0131">Cell cycle</keyword>
<dbReference type="RefSeq" id="WP_092080966.1">
    <property type="nucleotide sequence ID" value="NZ_FOYI01000007.1"/>
</dbReference>
<dbReference type="OrthoDB" id="9809796at2"/>
<dbReference type="GO" id="GO:0008764">
    <property type="term" value="F:UDP-N-acetylmuramoylalanine-D-glutamate ligase activity"/>
    <property type="evidence" value="ECO:0007669"/>
    <property type="project" value="UniProtKB-UniRule"/>
</dbReference>
<dbReference type="InterPro" id="IPR036565">
    <property type="entry name" value="Mur-like_cat_sf"/>
</dbReference>
<comment type="function">
    <text evidence="7 8">Cell wall formation. Catalyzes the addition of glutamate to the nucleotide precursor UDP-N-acetylmuramoyl-L-alanine (UMA).</text>
</comment>
<dbReference type="InterPro" id="IPR036615">
    <property type="entry name" value="Mur_ligase_C_dom_sf"/>
</dbReference>
<dbReference type="GO" id="GO:0071555">
    <property type="term" value="P:cell wall organization"/>
    <property type="evidence" value="ECO:0007669"/>
    <property type="project" value="UniProtKB-KW"/>
</dbReference>
<dbReference type="InterPro" id="IPR004101">
    <property type="entry name" value="Mur_ligase_C"/>
</dbReference>
<evidence type="ECO:0000256" key="7">
    <source>
        <dbReference type="HAMAP-Rule" id="MF_00639"/>
    </source>
</evidence>
<comment type="similarity">
    <text evidence="7">Belongs to the MurCDEF family.</text>
</comment>
<dbReference type="PANTHER" id="PTHR43692:SF1">
    <property type="entry name" value="UDP-N-ACETYLMURAMOYLALANINE--D-GLUTAMATE LIGASE"/>
    <property type="match status" value="1"/>
</dbReference>
<comment type="subcellular location">
    <subcellularLocation>
        <location evidence="1 7 8">Cytoplasm</location>
    </subcellularLocation>
</comment>
<dbReference type="Proteomes" id="UP000199302">
    <property type="component" value="Unassembled WGS sequence"/>
</dbReference>
<dbReference type="GO" id="GO:0051301">
    <property type="term" value="P:cell division"/>
    <property type="evidence" value="ECO:0007669"/>
    <property type="project" value="UniProtKB-KW"/>
</dbReference>
<feature type="domain" description="Mur ligase C-terminal" evidence="9">
    <location>
        <begin position="331"/>
        <end position="439"/>
    </location>
</feature>
<keyword evidence="6 7" id="KW-0067">ATP-binding</keyword>
<protein>
    <recommendedName>
        <fullName evidence="7 8">UDP-N-acetylmuramoylalanine--D-glutamate ligase</fullName>
        <ecNumber evidence="7 8">6.3.2.9</ecNumber>
    </recommendedName>
    <alternativeName>
        <fullName evidence="7">D-glutamic acid-adding enzyme</fullName>
    </alternativeName>
    <alternativeName>
        <fullName evidence="7">UDP-N-acetylmuramoyl-L-alanyl-D-glutamate synthetase</fullName>
    </alternativeName>
</protein>
<dbReference type="GO" id="GO:0005737">
    <property type="term" value="C:cytoplasm"/>
    <property type="evidence" value="ECO:0007669"/>
    <property type="project" value="UniProtKB-SubCell"/>
</dbReference>
<evidence type="ECO:0000259" key="9">
    <source>
        <dbReference type="Pfam" id="PF02875"/>
    </source>
</evidence>
<dbReference type="Gene3D" id="3.40.1190.10">
    <property type="entry name" value="Mur-like, catalytic domain"/>
    <property type="match status" value="1"/>
</dbReference>
<evidence type="ECO:0000256" key="6">
    <source>
        <dbReference type="ARBA" id="ARBA00022840"/>
    </source>
</evidence>
<dbReference type="InterPro" id="IPR005762">
    <property type="entry name" value="MurD"/>
</dbReference>
<dbReference type="GO" id="GO:0008360">
    <property type="term" value="P:regulation of cell shape"/>
    <property type="evidence" value="ECO:0007669"/>
    <property type="project" value="UniProtKB-KW"/>
</dbReference>
<feature type="binding site" evidence="7">
    <location>
        <begin position="127"/>
        <end position="133"/>
    </location>
    <ligand>
        <name>ATP</name>
        <dbReference type="ChEBI" id="CHEBI:30616"/>
    </ligand>
</feature>
<dbReference type="PANTHER" id="PTHR43692">
    <property type="entry name" value="UDP-N-ACETYLMURAMOYLALANINE--D-GLUTAMATE LIGASE"/>
    <property type="match status" value="1"/>
</dbReference>
<dbReference type="EC" id="6.3.2.9" evidence="7 8"/>
<dbReference type="STRING" id="871652.SAMN04515673_107126"/>
<evidence type="ECO:0000256" key="5">
    <source>
        <dbReference type="ARBA" id="ARBA00022741"/>
    </source>
</evidence>
<keyword evidence="7 8" id="KW-0961">Cell wall biogenesis/degradation</keyword>
<accession>A0A1I6E4Z2</accession>
<dbReference type="Pfam" id="PF02875">
    <property type="entry name" value="Mur_ligase_C"/>
    <property type="match status" value="1"/>
</dbReference>
<keyword evidence="12" id="KW-1185">Reference proteome</keyword>
<evidence type="ECO:0000313" key="11">
    <source>
        <dbReference type="EMBL" id="SFR12824.1"/>
    </source>
</evidence>
<dbReference type="InterPro" id="IPR036291">
    <property type="entry name" value="NAD(P)-bd_dom_sf"/>
</dbReference>
<organism evidence="11 12">
    <name type="scientific">Poseidonocella sedimentorum</name>
    <dbReference type="NCBI Taxonomy" id="871652"/>
    <lineage>
        <taxon>Bacteria</taxon>
        <taxon>Pseudomonadati</taxon>
        <taxon>Pseudomonadota</taxon>
        <taxon>Alphaproteobacteria</taxon>
        <taxon>Rhodobacterales</taxon>
        <taxon>Roseobacteraceae</taxon>
        <taxon>Poseidonocella</taxon>
    </lineage>
</organism>
<proteinExistence type="inferred from homology"/>
<keyword evidence="7 8" id="KW-0133">Cell shape</keyword>
<dbReference type="SUPFAM" id="SSF53623">
    <property type="entry name" value="MurD-like peptide ligases, catalytic domain"/>
    <property type="match status" value="1"/>
</dbReference>
<keyword evidence="3 7" id="KW-0963">Cytoplasm</keyword>
<sequence>MISVRGMVGARVGVLGLGRSGLTAARALRDGGAKPVCWDDNSSAREAAEAEGFEVADLAAGAIMETLARLVVSPGIPHLYPRPNPVVLAALRAGVTLDNDVGLFFQSFGHGAWNAFDTPPKVVAVTGSNGKSTTSALIHHILRESGRPTQLAGNIGRGVLDIDLPRDGEVIVLELSSYQTDLARALTPDIAVFTNLSPDHLDRHAGLGGYFAAKRRLFAEGGPDRAVIGIDEVEGLYLANQLAESASDDRVIRVSSGGQPGPGWSVTARKGFLAERRKGRQVDSIDLRDIASLPGAHNHQNACAAYAVCRALGQAPKSIAAGLRSYGGLPHRSQYLGARGGVGFVNDSKATNVDSALQALLAFPRIRWICGGLMKEGGLEALAPGLGHVAKAYVIGREAPGFALHLTGIETEICGDMATAVRRAAEDAEEGETVLLAPAAASFDQYDNFERRGEDFAAQVAQVLQES</sequence>
<keyword evidence="7 8" id="KW-0573">Peptidoglycan synthesis</keyword>
<dbReference type="AlphaFoldDB" id="A0A1I6E4Z2"/>
<reference evidence="11 12" key="1">
    <citation type="submission" date="2016-10" db="EMBL/GenBank/DDBJ databases">
        <authorList>
            <person name="de Groot N.N."/>
        </authorList>
    </citation>
    <scope>NUCLEOTIDE SEQUENCE [LARGE SCALE GENOMIC DNA]</scope>
    <source>
        <strain evidence="12">KMM 9023,NRIC 0796,JCM 17311,KCTC 23692</strain>
    </source>
</reference>
<evidence type="ECO:0000259" key="10">
    <source>
        <dbReference type="Pfam" id="PF08245"/>
    </source>
</evidence>
<dbReference type="NCBIfam" id="TIGR01087">
    <property type="entry name" value="murD"/>
    <property type="match status" value="1"/>
</dbReference>
<keyword evidence="4 7" id="KW-0436">Ligase</keyword>
<keyword evidence="7 8" id="KW-0132">Cell division</keyword>
<dbReference type="Pfam" id="PF08245">
    <property type="entry name" value="Mur_ligase_M"/>
    <property type="match status" value="1"/>
</dbReference>
<name>A0A1I6E4Z2_9RHOB</name>
<evidence type="ECO:0000313" key="12">
    <source>
        <dbReference type="Proteomes" id="UP000199302"/>
    </source>
</evidence>
<dbReference type="Gene3D" id="3.40.50.720">
    <property type="entry name" value="NAD(P)-binding Rossmann-like Domain"/>
    <property type="match status" value="1"/>
</dbReference>